<keyword evidence="2" id="KW-1185">Reference proteome</keyword>
<dbReference type="InterPro" id="IPR052709">
    <property type="entry name" value="Transposase-MT_Hybrid"/>
</dbReference>
<sequence>MGCFRPSYSPDLAQRDFHLFTHLNQFWGTMHTCSNKEVKMVKGWFSGLAADLYNTGKQKLITQYDKCLNLHGNYVEN</sequence>
<dbReference type="Gene3D" id="3.30.420.10">
    <property type="entry name" value="Ribonuclease H-like superfamily/Ribonuclease H"/>
    <property type="match status" value="1"/>
</dbReference>
<dbReference type="PANTHER" id="PTHR46060">
    <property type="entry name" value="MARINER MOS1 TRANSPOSASE-LIKE PROTEIN"/>
    <property type="match status" value="1"/>
</dbReference>
<dbReference type="STRING" id="105785.A0A2J7PZX8"/>
<dbReference type="GO" id="GO:0003676">
    <property type="term" value="F:nucleic acid binding"/>
    <property type="evidence" value="ECO:0007669"/>
    <property type="project" value="InterPro"/>
</dbReference>
<dbReference type="AlphaFoldDB" id="A0A2J7PZX8"/>
<comment type="caution">
    <text evidence="1">The sequence shown here is derived from an EMBL/GenBank/DDBJ whole genome shotgun (WGS) entry which is preliminary data.</text>
</comment>
<organism evidence="1 2">
    <name type="scientific">Cryptotermes secundus</name>
    <dbReference type="NCBI Taxonomy" id="105785"/>
    <lineage>
        <taxon>Eukaryota</taxon>
        <taxon>Metazoa</taxon>
        <taxon>Ecdysozoa</taxon>
        <taxon>Arthropoda</taxon>
        <taxon>Hexapoda</taxon>
        <taxon>Insecta</taxon>
        <taxon>Pterygota</taxon>
        <taxon>Neoptera</taxon>
        <taxon>Polyneoptera</taxon>
        <taxon>Dictyoptera</taxon>
        <taxon>Blattodea</taxon>
        <taxon>Blattoidea</taxon>
        <taxon>Termitoidae</taxon>
        <taxon>Kalotermitidae</taxon>
        <taxon>Cryptotermitinae</taxon>
        <taxon>Cryptotermes</taxon>
    </lineage>
</organism>
<dbReference type="EMBL" id="NEVH01020330">
    <property type="protein sequence ID" value="PNF21886.1"/>
    <property type="molecule type" value="Genomic_DNA"/>
</dbReference>
<evidence type="ECO:0000313" key="1">
    <source>
        <dbReference type="EMBL" id="PNF21886.1"/>
    </source>
</evidence>
<evidence type="ECO:0008006" key="3">
    <source>
        <dbReference type="Google" id="ProtNLM"/>
    </source>
</evidence>
<accession>A0A2J7PZX8</accession>
<dbReference type="PANTHER" id="PTHR46060:SF3">
    <property type="entry name" value="PROTEIN GVQW3"/>
    <property type="match status" value="1"/>
</dbReference>
<name>A0A2J7PZX8_9NEOP</name>
<dbReference type="Proteomes" id="UP000235965">
    <property type="component" value="Unassembled WGS sequence"/>
</dbReference>
<proteinExistence type="predicted"/>
<protein>
    <recommendedName>
        <fullName evidence="3">Tc1-like transposase DDE domain-containing protein</fullName>
    </recommendedName>
</protein>
<reference evidence="1 2" key="1">
    <citation type="submission" date="2017-12" db="EMBL/GenBank/DDBJ databases">
        <title>Hemimetabolous genomes reveal molecular basis of termite eusociality.</title>
        <authorList>
            <person name="Harrison M.C."/>
            <person name="Jongepier E."/>
            <person name="Robertson H.M."/>
            <person name="Arning N."/>
            <person name="Bitard-Feildel T."/>
            <person name="Chao H."/>
            <person name="Childers C.P."/>
            <person name="Dinh H."/>
            <person name="Doddapaneni H."/>
            <person name="Dugan S."/>
            <person name="Gowin J."/>
            <person name="Greiner C."/>
            <person name="Han Y."/>
            <person name="Hu H."/>
            <person name="Hughes D.S.T."/>
            <person name="Huylmans A.-K."/>
            <person name="Kemena C."/>
            <person name="Kremer L.P.M."/>
            <person name="Lee S.L."/>
            <person name="Lopez-Ezquerra A."/>
            <person name="Mallet L."/>
            <person name="Monroy-Kuhn J.M."/>
            <person name="Moser A."/>
            <person name="Murali S.C."/>
            <person name="Muzny D.M."/>
            <person name="Otani S."/>
            <person name="Piulachs M.-D."/>
            <person name="Poelchau M."/>
            <person name="Qu J."/>
            <person name="Schaub F."/>
            <person name="Wada-Katsumata A."/>
            <person name="Worley K.C."/>
            <person name="Xie Q."/>
            <person name="Ylla G."/>
            <person name="Poulsen M."/>
            <person name="Gibbs R.A."/>
            <person name="Schal C."/>
            <person name="Richards S."/>
            <person name="Belles X."/>
            <person name="Korb J."/>
            <person name="Bornberg-Bauer E."/>
        </authorList>
    </citation>
    <scope>NUCLEOTIDE SEQUENCE [LARGE SCALE GENOMIC DNA]</scope>
    <source>
        <tissue evidence="1">Whole body</tissue>
    </source>
</reference>
<gene>
    <name evidence="1" type="ORF">B7P43_G04400</name>
</gene>
<dbReference type="InParanoid" id="A0A2J7PZX8"/>
<dbReference type="InterPro" id="IPR036397">
    <property type="entry name" value="RNaseH_sf"/>
</dbReference>
<evidence type="ECO:0000313" key="2">
    <source>
        <dbReference type="Proteomes" id="UP000235965"/>
    </source>
</evidence>